<proteinExistence type="inferred from homology"/>
<dbReference type="SUPFAM" id="SSF53927">
    <property type="entry name" value="Cytidine deaminase-like"/>
    <property type="match status" value="1"/>
</dbReference>
<keyword evidence="7" id="KW-1185">Reference proteome</keyword>
<dbReference type="InterPro" id="IPR016193">
    <property type="entry name" value="Cytidine_deaminase-like"/>
</dbReference>
<comment type="caution">
    <text evidence="6">The sequence shown here is derived from an EMBL/GenBank/DDBJ whole genome shotgun (WGS) entry which is preliminary data.</text>
</comment>
<evidence type="ECO:0000313" key="6">
    <source>
        <dbReference type="EMBL" id="MEQ2519026.1"/>
    </source>
</evidence>
<dbReference type="InterPro" id="IPR002125">
    <property type="entry name" value="CMP_dCMP_dom"/>
</dbReference>
<dbReference type="InterPro" id="IPR050202">
    <property type="entry name" value="Cyt/Deoxycyt_deaminase"/>
</dbReference>
<evidence type="ECO:0000256" key="2">
    <source>
        <dbReference type="ARBA" id="ARBA00022723"/>
    </source>
</evidence>
<comment type="similarity">
    <text evidence="1">Belongs to the cytidine and deoxycytidylate deaminase family.</text>
</comment>
<dbReference type="PROSITE" id="PS51747">
    <property type="entry name" value="CYT_DCMP_DEAMINASES_2"/>
    <property type="match status" value="1"/>
</dbReference>
<dbReference type="PROSITE" id="PS00903">
    <property type="entry name" value="CYT_DCMP_DEAMINASES_1"/>
    <property type="match status" value="1"/>
</dbReference>
<dbReference type="PANTHER" id="PTHR11644:SF2">
    <property type="entry name" value="CYTIDINE DEAMINASE"/>
    <property type="match status" value="1"/>
</dbReference>
<dbReference type="CDD" id="cd01283">
    <property type="entry name" value="cytidine_deaminase"/>
    <property type="match status" value="1"/>
</dbReference>
<accession>A0ABV1GB13</accession>
<reference evidence="6 7" key="1">
    <citation type="submission" date="2024-03" db="EMBL/GenBank/DDBJ databases">
        <title>Human intestinal bacterial collection.</title>
        <authorList>
            <person name="Pauvert C."/>
            <person name="Hitch T.C.A."/>
            <person name="Clavel T."/>
        </authorList>
    </citation>
    <scope>NUCLEOTIDE SEQUENCE [LARGE SCALE GENOMIC DNA]</scope>
    <source>
        <strain evidence="6 7">CLA-JM-H11</strain>
    </source>
</reference>
<keyword evidence="2" id="KW-0479">Metal-binding</keyword>
<feature type="domain" description="CMP/dCMP-type deaminase" evidence="5">
    <location>
        <begin position="16"/>
        <end position="141"/>
    </location>
</feature>
<dbReference type="RefSeq" id="WP_349214252.1">
    <property type="nucleotide sequence ID" value="NZ_JBBMFA010000033.1"/>
</dbReference>
<gene>
    <name evidence="6" type="ORF">WMO24_01020</name>
</gene>
<dbReference type="Proteomes" id="UP001477672">
    <property type="component" value="Unassembled WGS sequence"/>
</dbReference>
<keyword evidence="3" id="KW-0378">Hydrolase</keyword>
<keyword evidence="4" id="KW-0862">Zinc</keyword>
<sequence>MTRFPEELLPLHELTEQDRLLVRAAQDVIQRNYDEENSNHTVGAAVRCKSGKVYVGVNVYSLHGACAEQIAIGTAITNGEREFEAIVAVRGRQGEEILPPCGNCRQILHDYMPECEVIVSVKGTPKKIAAKDLLPFSYTVEG</sequence>
<dbReference type="Gene3D" id="3.40.140.10">
    <property type="entry name" value="Cytidine Deaminase, domain 2"/>
    <property type="match status" value="1"/>
</dbReference>
<dbReference type="EMBL" id="JBBMFA010000033">
    <property type="protein sequence ID" value="MEQ2519026.1"/>
    <property type="molecule type" value="Genomic_DNA"/>
</dbReference>
<evidence type="ECO:0000256" key="1">
    <source>
        <dbReference type="ARBA" id="ARBA00006576"/>
    </source>
</evidence>
<protein>
    <submittedName>
        <fullName evidence="6">Cytidine deaminase</fullName>
    </submittedName>
</protein>
<organism evidence="6 7">
    <name type="scientific">Ruthenibacterium intestinale</name>
    <dbReference type="NCBI Taxonomy" id="3133163"/>
    <lineage>
        <taxon>Bacteria</taxon>
        <taxon>Bacillati</taxon>
        <taxon>Bacillota</taxon>
        <taxon>Clostridia</taxon>
        <taxon>Eubacteriales</taxon>
        <taxon>Oscillospiraceae</taxon>
        <taxon>Ruthenibacterium</taxon>
    </lineage>
</organism>
<evidence type="ECO:0000313" key="7">
    <source>
        <dbReference type="Proteomes" id="UP001477672"/>
    </source>
</evidence>
<dbReference type="InterPro" id="IPR016192">
    <property type="entry name" value="APOBEC/CMP_deaminase_Zn-bd"/>
</dbReference>
<dbReference type="Pfam" id="PF00383">
    <property type="entry name" value="dCMP_cyt_deam_1"/>
    <property type="match status" value="1"/>
</dbReference>
<evidence type="ECO:0000259" key="5">
    <source>
        <dbReference type="PROSITE" id="PS51747"/>
    </source>
</evidence>
<evidence type="ECO:0000256" key="3">
    <source>
        <dbReference type="ARBA" id="ARBA00022801"/>
    </source>
</evidence>
<name>A0ABV1GB13_9FIRM</name>
<dbReference type="PANTHER" id="PTHR11644">
    <property type="entry name" value="CYTIDINE DEAMINASE"/>
    <property type="match status" value="1"/>
</dbReference>
<evidence type="ECO:0000256" key="4">
    <source>
        <dbReference type="ARBA" id="ARBA00022833"/>
    </source>
</evidence>